<evidence type="ECO:0000313" key="2">
    <source>
        <dbReference type="Proteomes" id="UP001056384"/>
    </source>
</evidence>
<dbReference type="Proteomes" id="UP001056384">
    <property type="component" value="Chromosome 11"/>
</dbReference>
<gene>
    <name evidence="1" type="ORF">Slin15195_G121150</name>
</gene>
<dbReference type="AlphaFoldDB" id="A0A9Q9B9G1"/>
<keyword evidence="2" id="KW-1185">Reference proteome</keyword>
<dbReference type="EMBL" id="CP099428">
    <property type="protein sequence ID" value="USW58796.1"/>
    <property type="molecule type" value="Genomic_DNA"/>
</dbReference>
<evidence type="ECO:0000313" key="1">
    <source>
        <dbReference type="EMBL" id="USW58796.1"/>
    </source>
</evidence>
<sequence>MYIHPGLAVSFATYPSPPSLASSDVSYDDLYNMGANTNVNIDGIGVLNYQRAIDIARNSEGELDPTVSAYLEGALTDIWSRVSIQPDDYVMTKDEFAVFNYYRRRFDENTVAENAVARYWANTYDNPAATT</sequence>
<dbReference type="OrthoDB" id="5302289at2759"/>
<accession>A0A9Q9B9G1</accession>
<reference evidence="1" key="1">
    <citation type="submission" date="2022-06" db="EMBL/GenBank/DDBJ databases">
        <title>Complete genome sequences of two strains of the flax pathogen Septoria linicola.</title>
        <authorList>
            <person name="Lapalu N."/>
            <person name="Simon A."/>
            <person name="Demenou B."/>
            <person name="Paumier D."/>
            <person name="Guillot M.-P."/>
            <person name="Gout L."/>
            <person name="Valade R."/>
        </authorList>
    </citation>
    <scope>NUCLEOTIDE SEQUENCE</scope>
    <source>
        <strain evidence="1">SE15195</strain>
    </source>
</reference>
<name>A0A9Q9B9G1_9PEZI</name>
<proteinExistence type="predicted"/>
<organism evidence="1 2">
    <name type="scientific">Septoria linicola</name>
    <dbReference type="NCBI Taxonomy" id="215465"/>
    <lineage>
        <taxon>Eukaryota</taxon>
        <taxon>Fungi</taxon>
        <taxon>Dikarya</taxon>
        <taxon>Ascomycota</taxon>
        <taxon>Pezizomycotina</taxon>
        <taxon>Dothideomycetes</taxon>
        <taxon>Dothideomycetidae</taxon>
        <taxon>Mycosphaerellales</taxon>
        <taxon>Mycosphaerellaceae</taxon>
        <taxon>Septoria</taxon>
    </lineage>
</organism>
<protein>
    <submittedName>
        <fullName evidence="1">Uncharacterized protein</fullName>
    </submittedName>
</protein>